<gene>
    <name evidence="1" type="ORF">Cni_G22057</name>
</gene>
<dbReference type="AlphaFoldDB" id="A0AAQ3QKV6"/>
<protein>
    <submittedName>
        <fullName evidence="1">Uncharacterized protein</fullName>
    </submittedName>
</protein>
<evidence type="ECO:0000313" key="2">
    <source>
        <dbReference type="Proteomes" id="UP001327560"/>
    </source>
</evidence>
<name>A0AAQ3QKV6_9LILI</name>
<reference evidence="1 2" key="1">
    <citation type="submission" date="2023-10" db="EMBL/GenBank/DDBJ databases">
        <title>Chromosome-scale genome assembly provides insights into flower coloration mechanisms of Canna indica.</title>
        <authorList>
            <person name="Li C."/>
        </authorList>
    </citation>
    <scope>NUCLEOTIDE SEQUENCE [LARGE SCALE GENOMIC DNA]</scope>
    <source>
        <tissue evidence="1">Flower</tissue>
    </source>
</reference>
<dbReference type="Proteomes" id="UP001327560">
    <property type="component" value="Chromosome 7"/>
</dbReference>
<evidence type="ECO:0000313" key="1">
    <source>
        <dbReference type="EMBL" id="WOL13288.1"/>
    </source>
</evidence>
<sequence>MITGGIGLQSRCLVQLAHHGPSPSLVFSIRPERPLISLVGVSFIGSGHVLVLANPNQTTQACFTEEYRPFNVANLGPLTTVGFSSNVAVLELCGSSAVTGHSLVDRHASPAPLRRSPRLLGRADCGGSSLDRVMKRKELLLSPLSSDVTMVGHFLKSSAPNPSSKADTHLSSLDNKEKMVRLGKLDIKDVDDPARELLRNKQGSVGSF</sequence>
<keyword evidence="2" id="KW-1185">Reference proteome</keyword>
<dbReference type="EMBL" id="CP136896">
    <property type="protein sequence ID" value="WOL13288.1"/>
    <property type="molecule type" value="Genomic_DNA"/>
</dbReference>
<organism evidence="1 2">
    <name type="scientific">Canna indica</name>
    <name type="common">Indian-shot</name>
    <dbReference type="NCBI Taxonomy" id="4628"/>
    <lineage>
        <taxon>Eukaryota</taxon>
        <taxon>Viridiplantae</taxon>
        <taxon>Streptophyta</taxon>
        <taxon>Embryophyta</taxon>
        <taxon>Tracheophyta</taxon>
        <taxon>Spermatophyta</taxon>
        <taxon>Magnoliopsida</taxon>
        <taxon>Liliopsida</taxon>
        <taxon>Zingiberales</taxon>
        <taxon>Cannaceae</taxon>
        <taxon>Canna</taxon>
    </lineage>
</organism>
<accession>A0AAQ3QKV6</accession>
<proteinExistence type="predicted"/>